<evidence type="ECO:0000313" key="2">
    <source>
        <dbReference type="Proteomes" id="UP001155241"/>
    </source>
</evidence>
<reference evidence="1" key="1">
    <citation type="submission" date="2022-06" db="EMBL/GenBank/DDBJ databases">
        <title>Aeoliella straminimaris, a novel planctomycete from sediments.</title>
        <authorList>
            <person name="Vitorino I.R."/>
            <person name="Lage O.M."/>
        </authorList>
    </citation>
    <scope>NUCLEOTIDE SEQUENCE</scope>
    <source>
        <strain evidence="1">ICT_H6.2</strain>
    </source>
</reference>
<keyword evidence="2" id="KW-1185">Reference proteome</keyword>
<accession>A0A9X2JH33</accession>
<dbReference type="EMBL" id="JAMXLR010000004">
    <property type="protein sequence ID" value="MCO6042494.1"/>
    <property type="molecule type" value="Genomic_DNA"/>
</dbReference>
<name>A0A9X2JH33_9BACT</name>
<sequence length="90" mass="10288">MRSWVVLRDGLARGKLLRRELYQRGTHCFLLNRGHGKYRQREGRLSSAIGVEQRDKNLTGGFARVDNRLCVVTGIKLLQLAAAERPEPEE</sequence>
<organism evidence="1 2">
    <name type="scientific">Aeoliella straminimaris</name>
    <dbReference type="NCBI Taxonomy" id="2954799"/>
    <lineage>
        <taxon>Bacteria</taxon>
        <taxon>Pseudomonadati</taxon>
        <taxon>Planctomycetota</taxon>
        <taxon>Planctomycetia</taxon>
        <taxon>Pirellulales</taxon>
        <taxon>Lacipirellulaceae</taxon>
        <taxon>Aeoliella</taxon>
    </lineage>
</organism>
<dbReference type="RefSeq" id="WP_252850596.1">
    <property type="nucleotide sequence ID" value="NZ_JAMXLR010000004.1"/>
</dbReference>
<gene>
    <name evidence="1" type="ORF">NG895_01105</name>
</gene>
<proteinExistence type="predicted"/>
<protein>
    <submittedName>
        <fullName evidence="1">Uncharacterized protein</fullName>
    </submittedName>
</protein>
<dbReference type="AlphaFoldDB" id="A0A9X2JH33"/>
<evidence type="ECO:0000313" key="1">
    <source>
        <dbReference type="EMBL" id="MCO6042494.1"/>
    </source>
</evidence>
<dbReference type="Proteomes" id="UP001155241">
    <property type="component" value="Unassembled WGS sequence"/>
</dbReference>
<comment type="caution">
    <text evidence="1">The sequence shown here is derived from an EMBL/GenBank/DDBJ whole genome shotgun (WGS) entry which is preliminary data.</text>
</comment>